<dbReference type="SMART" id="SM00855">
    <property type="entry name" value="PGAM"/>
    <property type="match status" value="1"/>
</dbReference>
<protein>
    <submittedName>
        <fullName evidence="2">Histidine phosphatase family protein</fullName>
    </submittedName>
</protein>
<dbReference type="AlphaFoldDB" id="A0A4R1B8X9"/>
<dbReference type="EMBL" id="SJZB01000039">
    <property type="protein sequence ID" value="TCJ13435.1"/>
    <property type="molecule type" value="Genomic_DNA"/>
</dbReference>
<evidence type="ECO:0000313" key="2">
    <source>
        <dbReference type="EMBL" id="TCJ13435.1"/>
    </source>
</evidence>
<organism evidence="2 3">
    <name type="scientific">Parasulfuritortus cantonensis</name>
    <dbReference type="NCBI Taxonomy" id="2528202"/>
    <lineage>
        <taxon>Bacteria</taxon>
        <taxon>Pseudomonadati</taxon>
        <taxon>Pseudomonadota</taxon>
        <taxon>Betaproteobacteria</taxon>
        <taxon>Nitrosomonadales</taxon>
        <taxon>Thiobacillaceae</taxon>
        <taxon>Parasulfuritortus</taxon>
    </lineage>
</organism>
<accession>A0A4R1B8X9</accession>
<keyword evidence="1" id="KW-0378">Hydrolase</keyword>
<keyword evidence="3" id="KW-1185">Reference proteome</keyword>
<dbReference type="Pfam" id="PF00300">
    <property type="entry name" value="His_Phos_1"/>
    <property type="match status" value="1"/>
</dbReference>
<dbReference type="CDD" id="cd07067">
    <property type="entry name" value="HP_PGM_like"/>
    <property type="match status" value="1"/>
</dbReference>
<dbReference type="Gene3D" id="3.40.50.1240">
    <property type="entry name" value="Phosphoglycerate mutase-like"/>
    <property type="match status" value="1"/>
</dbReference>
<dbReference type="OrthoDB" id="9814783at2"/>
<dbReference type="InterPro" id="IPR029033">
    <property type="entry name" value="His_PPase_superfam"/>
</dbReference>
<comment type="caution">
    <text evidence="2">The sequence shown here is derived from an EMBL/GenBank/DDBJ whole genome shotgun (WGS) entry which is preliminary data.</text>
</comment>
<proteinExistence type="predicted"/>
<dbReference type="PANTHER" id="PTHR20935:SF1">
    <property type="entry name" value="SLL1549 PROTEIN"/>
    <property type="match status" value="1"/>
</dbReference>
<evidence type="ECO:0000256" key="1">
    <source>
        <dbReference type="ARBA" id="ARBA00022801"/>
    </source>
</evidence>
<dbReference type="GO" id="GO:0016787">
    <property type="term" value="F:hydrolase activity"/>
    <property type="evidence" value="ECO:0007669"/>
    <property type="project" value="UniProtKB-KW"/>
</dbReference>
<dbReference type="PANTHER" id="PTHR20935">
    <property type="entry name" value="PHOSPHOGLYCERATE MUTASE-RELATED"/>
    <property type="match status" value="1"/>
</dbReference>
<dbReference type="InterPro" id="IPR013078">
    <property type="entry name" value="His_Pase_superF_clade-1"/>
</dbReference>
<evidence type="ECO:0000313" key="3">
    <source>
        <dbReference type="Proteomes" id="UP000295443"/>
    </source>
</evidence>
<reference evidence="2 3" key="1">
    <citation type="submission" date="2019-03" db="EMBL/GenBank/DDBJ databases">
        <title>Genome sequence of Thiobacillaceae bacterium LSR1, a sulfur-oxidizing bacterium isolated from freshwater sediment.</title>
        <authorList>
            <person name="Li S."/>
        </authorList>
    </citation>
    <scope>NUCLEOTIDE SEQUENCE [LARGE SCALE GENOMIC DNA]</scope>
    <source>
        <strain evidence="2 3">LSR1</strain>
    </source>
</reference>
<gene>
    <name evidence="2" type="ORF">EZJ19_10315</name>
</gene>
<sequence length="150" mass="16119">MDLILWRHAEAEDGADDMARELTSKGRKQAVAVGGWLDARLTKEARVMVSPAARAQQTAAGLGRRFETVEAIQPGADPADLMHAVGWPESSGTVVVVGHQPTLGLVAAMLLFGELRGFTLKKGGLVWLTNRTRRGDQKVVLKAALIPELV</sequence>
<dbReference type="SUPFAM" id="SSF53254">
    <property type="entry name" value="Phosphoglycerate mutase-like"/>
    <property type="match status" value="1"/>
</dbReference>
<dbReference type="InterPro" id="IPR051021">
    <property type="entry name" value="Mito_Ser/Thr_phosphatase"/>
</dbReference>
<dbReference type="RefSeq" id="WP_131447273.1">
    <property type="nucleotide sequence ID" value="NZ_SJZB01000039.1"/>
</dbReference>
<dbReference type="Proteomes" id="UP000295443">
    <property type="component" value="Unassembled WGS sequence"/>
</dbReference>
<name>A0A4R1B8X9_9PROT</name>